<evidence type="ECO:0000256" key="3">
    <source>
        <dbReference type="SAM" id="SignalP"/>
    </source>
</evidence>
<feature type="transmembrane region" description="Helical" evidence="2">
    <location>
        <begin position="249"/>
        <end position="269"/>
    </location>
</feature>
<reference evidence="4 5" key="1">
    <citation type="submission" date="2021-01" db="EMBL/GenBank/DDBJ databases">
        <title>Whole genome shotgun sequence of Planobispora longispora NBRC 13918.</title>
        <authorList>
            <person name="Komaki H."/>
            <person name="Tamura T."/>
        </authorList>
    </citation>
    <scope>NUCLEOTIDE SEQUENCE [LARGE SCALE GENOMIC DNA]</scope>
    <source>
        <strain evidence="4 5">NBRC 13918</strain>
    </source>
</reference>
<dbReference type="RefSeq" id="WP_239317802.1">
    <property type="nucleotide sequence ID" value="NZ_BOOH01000067.1"/>
</dbReference>
<evidence type="ECO:0000313" key="5">
    <source>
        <dbReference type="Proteomes" id="UP000616724"/>
    </source>
</evidence>
<feature type="compositionally biased region" description="Basic and acidic residues" evidence="1">
    <location>
        <begin position="205"/>
        <end position="222"/>
    </location>
</feature>
<protein>
    <submittedName>
        <fullName evidence="4">Uncharacterized protein</fullName>
    </submittedName>
</protein>
<comment type="caution">
    <text evidence="4">The sequence shown here is derived from an EMBL/GenBank/DDBJ whole genome shotgun (WGS) entry which is preliminary data.</text>
</comment>
<feature type="region of interest" description="Disordered" evidence="1">
    <location>
        <begin position="183"/>
        <end position="232"/>
    </location>
</feature>
<feature type="signal peptide" evidence="3">
    <location>
        <begin position="1"/>
        <end position="36"/>
    </location>
</feature>
<dbReference type="EMBL" id="BOOH01000067">
    <property type="protein sequence ID" value="GIH80981.1"/>
    <property type="molecule type" value="Genomic_DNA"/>
</dbReference>
<proteinExistence type="predicted"/>
<keyword evidence="2" id="KW-0472">Membrane</keyword>
<evidence type="ECO:0000313" key="4">
    <source>
        <dbReference type="EMBL" id="GIH80981.1"/>
    </source>
</evidence>
<dbReference type="Proteomes" id="UP000616724">
    <property type="component" value="Unassembled WGS sequence"/>
</dbReference>
<feature type="chain" id="PRO_5039556414" evidence="3">
    <location>
        <begin position="37"/>
        <end position="280"/>
    </location>
</feature>
<keyword evidence="5" id="KW-1185">Reference proteome</keyword>
<name>A0A8J3RQD7_9ACTN</name>
<sequence length="280" mass="29056">MTFAARLSTRARLFTATLGLTLTAGLSMGVAGAAHAETAQKTPATQTAEQKQVMLKGATTASYYWDDASGRNGDTGLPASGKPMQKGLAASPSWPLMTEGYVVYNGKKAPFFVGDRGPGEPSNRGIMLDLDAKTFAELTGGTFNPDTLGVDGNGGKGHIKVDYVITKWGPGVGKKNHPVAFETGAWGKKDRNPAEPVTLTQPAKAEPKKTEKTEAKKAEADKAAQPAAADAKTTELKAAPVAAAREEGISPALAVTMLLTLGGAGFAALRMARQRAKADA</sequence>
<dbReference type="AlphaFoldDB" id="A0A8J3RQD7"/>
<keyword evidence="2" id="KW-1133">Transmembrane helix</keyword>
<organism evidence="4 5">
    <name type="scientific">Planobispora longispora</name>
    <dbReference type="NCBI Taxonomy" id="28887"/>
    <lineage>
        <taxon>Bacteria</taxon>
        <taxon>Bacillati</taxon>
        <taxon>Actinomycetota</taxon>
        <taxon>Actinomycetes</taxon>
        <taxon>Streptosporangiales</taxon>
        <taxon>Streptosporangiaceae</taxon>
        <taxon>Planobispora</taxon>
    </lineage>
</organism>
<accession>A0A8J3RQD7</accession>
<keyword evidence="3" id="KW-0732">Signal</keyword>
<gene>
    <name evidence="4" type="ORF">Plo01_74100</name>
</gene>
<keyword evidence="2" id="KW-0812">Transmembrane</keyword>
<evidence type="ECO:0000256" key="2">
    <source>
        <dbReference type="SAM" id="Phobius"/>
    </source>
</evidence>
<evidence type="ECO:0000256" key="1">
    <source>
        <dbReference type="SAM" id="MobiDB-lite"/>
    </source>
</evidence>